<dbReference type="InterPro" id="IPR051322">
    <property type="entry name" value="AA_ABC_Transporter_Permease"/>
</dbReference>
<keyword evidence="5 8" id="KW-0812">Transmembrane</keyword>
<dbReference type="Proteomes" id="UP000078486">
    <property type="component" value="Unassembled WGS sequence"/>
</dbReference>
<dbReference type="PANTHER" id="PTHR30450:SF1">
    <property type="entry name" value="D-METHIONINE TRANSPORT SYSTEM PERMEASE PROTEIN METI-RELATED"/>
    <property type="match status" value="1"/>
</dbReference>
<dbReference type="GO" id="GO:0005886">
    <property type="term" value="C:plasma membrane"/>
    <property type="evidence" value="ECO:0007669"/>
    <property type="project" value="UniProtKB-SubCell"/>
</dbReference>
<keyword evidence="7 8" id="KW-0472">Membrane</keyword>
<dbReference type="AlphaFoldDB" id="A0A178IGG6"/>
<keyword evidence="11" id="KW-1185">Reference proteome</keyword>
<evidence type="ECO:0000256" key="8">
    <source>
        <dbReference type="RuleBase" id="RU363032"/>
    </source>
</evidence>
<evidence type="ECO:0000256" key="6">
    <source>
        <dbReference type="ARBA" id="ARBA00022989"/>
    </source>
</evidence>
<dbReference type="PANTHER" id="PTHR30450">
    <property type="entry name" value="ABC TRANSPORTER PERMEASE"/>
    <property type="match status" value="1"/>
</dbReference>
<keyword evidence="6 8" id="KW-1133">Transmembrane helix</keyword>
<evidence type="ECO:0000256" key="5">
    <source>
        <dbReference type="ARBA" id="ARBA00022692"/>
    </source>
</evidence>
<feature type="domain" description="ABC transmembrane type-1" evidence="9">
    <location>
        <begin position="13"/>
        <end position="205"/>
    </location>
</feature>
<gene>
    <name evidence="10" type="ORF">AW736_15795</name>
</gene>
<dbReference type="Gene3D" id="1.10.3720.10">
    <property type="entry name" value="MetI-like"/>
    <property type="match status" value="1"/>
</dbReference>
<evidence type="ECO:0000256" key="1">
    <source>
        <dbReference type="ARBA" id="ARBA00004651"/>
    </source>
</evidence>
<keyword evidence="3 8" id="KW-0813">Transport</keyword>
<reference evidence="10 11" key="1">
    <citation type="submission" date="2016-01" db="EMBL/GenBank/DDBJ databases">
        <title>High potential of lignocellulose degradation of a new Verrucomicrobia species.</title>
        <authorList>
            <person name="Wang Y."/>
            <person name="Shi Y."/>
            <person name="Qiu Z."/>
            <person name="Liu S."/>
            <person name="Yang H."/>
        </authorList>
    </citation>
    <scope>NUCLEOTIDE SEQUENCE [LARGE SCALE GENOMIC DNA]</scope>
    <source>
        <strain evidence="10 11">TSB47</strain>
    </source>
</reference>
<comment type="caution">
    <text evidence="10">The sequence shown here is derived from an EMBL/GenBank/DDBJ whole genome shotgun (WGS) entry which is preliminary data.</text>
</comment>
<dbReference type="NCBIfam" id="NF008049">
    <property type="entry name" value="PRK10782.1"/>
    <property type="match status" value="1"/>
</dbReference>
<comment type="subcellular location">
    <subcellularLocation>
        <location evidence="1 8">Cell membrane</location>
        <topology evidence="1 8">Multi-pass membrane protein</topology>
    </subcellularLocation>
</comment>
<dbReference type="InterPro" id="IPR000515">
    <property type="entry name" value="MetI-like"/>
</dbReference>
<evidence type="ECO:0000259" key="9">
    <source>
        <dbReference type="PROSITE" id="PS50928"/>
    </source>
</evidence>
<dbReference type="SUPFAM" id="SSF161098">
    <property type="entry name" value="MetI-like"/>
    <property type="match status" value="1"/>
</dbReference>
<feature type="transmembrane region" description="Helical" evidence="8">
    <location>
        <begin position="82"/>
        <end position="105"/>
    </location>
</feature>
<evidence type="ECO:0000313" key="10">
    <source>
        <dbReference type="EMBL" id="OAM88691.1"/>
    </source>
</evidence>
<name>A0A178IGG6_9BACT</name>
<evidence type="ECO:0000313" key="11">
    <source>
        <dbReference type="Proteomes" id="UP000078486"/>
    </source>
</evidence>
<proteinExistence type="inferred from homology"/>
<feature type="transmembrane region" description="Helical" evidence="8">
    <location>
        <begin position="146"/>
        <end position="167"/>
    </location>
</feature>
<accession>A0A178IGG6</accession>
<dbReference type="EMBL" id="LRRQ01000125">
    <property type="protein sequence ID" value="OAM88691.1"/>
    <property type="molecule type" value="Genomic_DNA"/>
</dbReference>
<evidence type="ECO:0000256" key="2">
    <source>
        <dbReference type="ARBA" id="ARBA00007069"/>
    </source>
</evidence>
<dbReference type="CDD" id="cd06261">
    <property type="entry name" value="TM_PBP2"/>
    <property type="match status" value="1"/>
</dbReference>
<dbReference type="PROSITE" id="PS50928">
    <property type="entry name" value="ABC_TM1"/>
    <property type="match status" value="1"/>
</dbReference>
<dbReference type="FunFam" id="1.10.3720.10:FF:000002">
    <property type="entry name" value="D-methionine ABC transporter permease MetI"/>
    <property type="match status" value="1"/>
</dbReference>
<comment type="similarity">
    <text evidence="2">Belongs to the binding-protein-dependent transport system permease family. CysTW subfamily.</text>
</comment>
<dbReference type="InterPro" id="IPR035906">
    <property type="entry name" value="MetI-like_sf"/>
</dbReference>
<evidence type="ECO:0000256" key="4">
    <source>
        <dbReference type="ARBA" id="ARBA00022475"/>
    </source>
</evidence>
<dbReference type="STRING" id="1184151.AW736_15795"/>
<organism evidence="10 11">
    <name type="scientific">Termitidicoccus mucosus</name>
    <dbReference type="NCBI Taxonomy" id="1184151"/>
    <lineage>
        <taxon>Bacteria</taxon>
        <taxon>Pseudomonadati</taxon>
        <taxon>Verrucomicrobiota</taxon>
        <taxon>Opitutia</taxon>
        <taxon>Opitutales</taxon>
        <taxon>Opitutaceae</taxon>
        <taxon>Termitidicoccus</taxon>
    </lineage>
</organism>
<feature type="transmembrane region" description="Helical" evidence="8">
    <location>
        <begin position="16"/>
        <end position="40"/>
    </location>
</feature>
<protein>
    <submittedName>
        <fullName evidence="10">Methionine ABC transporter permease</fullName>
    </submittedName>
</protein>
<dbReference type="GO" id="GO:0048473">
    <property type="term" value="P:D-methionine transmembrane transport"/>
    <property type="evidence" value="ECO:0007669"/>
    <property type="project" value="TreeGrafter"/>
</dbReference>
<dbReference type="RefSeq" id="WP_068771268.1">
    <property type="nucleotide sequence ID" value="NZ_CP109796.1"/>
</dbReference>
<evidence type="ECO:0000256" key="7">
    <source>
        <dbReference type="ARBA" id="ARBA00023136"/>
    </source>
</evidence>
<feature type="transmembrane region" description="Helical" evidence="8">
    <location>
        <begin position="52"/>
        <end position="76"/>
    </location>
</feature>
<sequence>MTWGMTFLLLRALGETLVMVCVSGVVGVIGGVPLGVALFVTKPGRFLARPRLHGLLGAIINAGRSLPFYILLVAMIPFTRLLTGTSIGVAAAIVPLAVGAVPFMARMVDGALLEVPASLIEAGSSLGAPARSVIWRVLLPEALPGLLHGVTVMLVTLVNYSAMAGAVGGGGLGDVGNRYGWQRFDPLVMILVVVILIVLVQGIQWLGDRLVTAVDRR</sequence>
<evidence type="ECO:0000256" key="3">
    <source>
        <dbReference type="ARBA" id="ARBA00022448"/>
    </source>
</evidence>
<dbReference type="Pfam" id="PF00528">
    <property type="entry name" value="BPD_transp_1"/>
    <property type="match status" value="1"/>
</dbReference>
<keyword evidence="4" id="KW-1003">Cell membrane</keyword>
<dbReference type="OrthoDB" id="9793490at2"/>
<feature type="transmembrane region" description="Helical" evidence="8">
    <location>
        <begin position="187"/>
        <end position="207"/>
    </location>
</feature>